<feature type="region of interest" description="Disordered" evidence="1">
    <location>
        <begin position="1"/>
        <end position="35"/>
    </location>
</feature>
<sequence length="176" mass="19824">MDPPARPYLCTSVPRPRPRNPSLRAPSTINPPSNGMIVRSRALLPPFRRSHTITLPTIRNESTAATTPQTSAEAQRKALVAARIEAREREAAAALAASRADAAQQHAALVERTRKLNSYSGSDRYIYITAIVLFLATPPVIYFWWRHRAEHMGQKKQAMLEELAERRRVFQESRGK</sequence>
<dbReference type="Proteomes" id="UP000799537">
    <property type="component" value="Unassembled WGS sequence"/>
</dbReference>
<keyword evidence="2" id="KW-1133">Transmembrane helix</keyword>
<name>A0A6A6CLB2_ZASCE</name>
<keyword evidence="4" id="KW-1185">Reference proteome</keyword>
<dbReference type="GeneID" id="54559445"/>
<protein>
    <submittedName>
        <fullName evidence="3">Uncharacterized protein</fullName>
    </submittedName>
</protein>
<dbReference type="AlphaFoldDB" id="A0A6A6CLB2"/>
<evidence type="ECO:0000313" key="3">
    <source>
        <dbReference type="EMBL" id="KAF2167925.1"/>
    </source>
</evidence>
<accession>A0A6A6CLB2</accession>
<dbReference type="EMBL" id="ML993592">
    <property type="protein sequence ID" value="KAF2167925.1"/>
    <property type="molecule type" value="Genomic_DNA"/>
</dbReference>
<evidence type="ECO:0000256" key="1">
    <source>
        <dbReference type="SAM" id="MobiDB-lite"/>
    </source>
</evidence>
<evidence type="ECO:0000313" key="4">
    <source>
        <dbReference type="Proteomes" id="UP000799537"/>
    </source>
</evidence>
<organism evidence="3 4">
    <name type="scientific">Zasmidium cellare ATCC 36951</name>
    <dbReference type="NCBI Taxonomy" id="1080233"/>
    <lineage>
        <taxon>Eukaryota</taxon>
        <taxon>Fungi</taxon>
        <taxon>Dikarya</taxon>
        <taxon>Ascomycota</taxon>
        <taxon>Pezizomycotina</taxon>
        <taxon>Dothideomycetes</taxon>
        <taxon>Dothideomycetidae</taxon>
        <taxon>Mycosphaerellales</taxon>
        <taxon>Mycosphaerellaceae</taxon>
        <taxon>Zasmidium</taxon>
    </lineage>
</organism>
<feature type="transmembrane region" description="Helical" evidence="2">
    <location>
        <begin position="125"/>
        <end position="145"/>
    </location>
</feature>
<dbReference type="RefSeq" id="XP_033668814.1">
    <property type="nucleotide sequence ID" value="XM_033806173.1"/>
</dbReference>
<evidence type="ECO:0000256" key="2">
    <source>
        <dbReference type="SAM" id="Phobius"/>
    </source>
</evidence>
<keyword evidence="2" id="KW-0472">Membrane</keyword>
<reference evidence="3" key="1">
    <citation type="journal article" date="2020" name="Stud. Mycol.">
        <title>101 Dothideomycetes genomes: a test case for predicting lifestyles and emergence of pathogens.</title>
        <authorList>
            <person name="Haridas S."/>
            <person name="Albert R."/>
            <person name="Binder M."/>
            <person name="Bloem J."/>
            <person name="Labutti K."/>
            <person name="Salamov A."/>
            <person name="Andreopoulos B."/>
            <person name="Baker S."/>
            <person name="Barry K."/>
            <person name="Bills G."/>
            <person name="Bluhm B."/>
            <person name="Cannon C."/>
            <person name="Castanera R."/>
            <person name="Culley D."/>
            <person name="Daum C."/>
            <person name="Ezra D."/>
            <person name="Gonzalez J."/>
            <person name="Henrissat B."/>
            <person name="Kuo A."/>
            <person name="Liang C."/>
            <person name="Lipzen A."/>
            <person name="Lutzoni F."/>
            <person name="Magnuson J."/>
            <person name="Mondo S."/>
            <person name="Nolan M."/>
            <person name="Ohm R."/>
            <person name="Pangilinan J."/>
            <person name="Park H.-J."/>
            <person name="Ramirez L."/>
            <person name="Alfaro M."/>
            <person name="Sun H."/>
            <person name="Tritt A."/>
            <person name="Yoshinaga Y."/>
            <person name="Zwiers L.-H."/>
            <person name="Turgeon B."/>
            <person name="Goodwin S."/>
            <person name="Spatafora J."/>
            <person name="Crous P."/>
            <person name="Grigoriev I."/>
        </authorList>
    </citation>
    <scope>NUCLEOTIDE SEQUENCE</scope>
    <source>
        <strain evidence="3">ATCC 36951</strain>
    </source>
</reference>
<dbReference type="OrthoDB" id="3938789at2759"/>
<gene>
    <name evidence="3" type="ORF">M409DRAFT_22071</name>
</gene>
<proteinExistence type="predicted"/>
<keyword evidence="2" id="KW-0812">Transmembrane</keyword>